<name>A0ACC2MXB4_PERAE</name>
<dbReference type="EMBL" id="CM056809">
    <property type="protein sequence ID" value="KAJ8650295.1"/>
    <property type="molecule type" value="Genomic_DNA"/>
</dbReference>
<organism evidence="1 2">
    <name type="scientific">Persea americana</name>
    <name type="common">Avocado</name>
    <dbReference type="NCBI Taxonomy" id="3435"/>
    <lineage>
        <taxon>Eukaryota</taxon>
        <taxon>Viridiplantae</taxon>
        <taxon>Streptophyta</taxon>
        <taxon>Embryophyta</taxon>
        <taxon>Tracheophyta</taxon>
        <taxon>Spermatophyta</taxon>
        <taxon>Magnoliopsida</taxon>
        <taxon>Magnoliidae</taxon>
        <taxon>Laurales</taxon>
        <taxon>Lauraceae</taxon>
        <taxon>Persea</taxon>
    </lineage>
</organism>
<dbReference type="Proteomes" id="UP001234297">
    <property type="component" value="Chromosome 1"/>
</dbReference>
<evidence type="ECO:0000313" key="2">
    <source>
        <dbReference type="Proteomes" id="UP001234297"/>
    </source>
</evidence>
<evidence type="ECO:0000313" key="1">
    <source>
        <dbReference type="EMBL" id="KAJ8650295.1"/>
    </source>
</evidence>
<sequence>MYYDAGQSVMASNHPINYSWFITFNIVGFVASLILIILLVSGFTLRRKVSTLALTVTTWIAIMSMLVIFSVTFSSLKSANTRDVRYTDPSIESVPVVVSIDNIAGPKCATV</sequence>
<proteinExistence type="predicted"/>
<accession>A0ACC2MXB4</accession>
<keyword evidence="2" id="KW-1185">Reference proteome</keyword>
<protein>
    <submittedName>
        <fullName evidence="1">Uncharacterized protein</fullName>
    </submittedName>
</protein>
<gene>
    <name evidence="1" type="ORF">MRB53_003318</name>
</gene>
<reference evidence="1 2" key="1">
    <citation type="journal article" date="2022" name="Hortic Res">
        <title>A haplotype resolved chromosomal level avocado genome allows analysis of novel avocado genes.</title>
        <authorList>
            <person name="Nath O."/>
            <person name="Fletcher S.J."/>
            <person name="Hayward A."/>
            <person name="Shaw L.M."/>
            <person name="Masouleh A.K."/>
            <person name="Furtado A."/>
            <person name="Henry R.J."/>
            <person name="Mitter N."/>
        </authorList>
    </citation>
    <scope>NUCLEOTIDE SEQUENCE [LARGE SCALE GENOMIC DNA]</scope>
    <source>
        <strain evidence="2">cv. Hass</strain>
    </source>
</reference>
<comment type="caution">
    <text evidence="1">The sequence shown here is derived from an EMBL/GenBank/DDBJ whole genome shotgun (WGS) entry which is preliminary data.</text>
</comment>